<dbReference type="GO" id="GO:0005506">
    <property type="term" value="F:iron ion binding"/>
    <property type="evidence" value="ECO:0007669"/>
    <property type="project" value="InterPro"/>
</dbReference>
<evidence type="ECO:0000256" key="9">
    <source>
        <dbReference type="RuleBase" id="RU000461"/>
    </source>
</evidence>
<evidence type="ECO:0000313" key="10">
    <source>
        <dbReference type="EMBL" id="CAI0457838.1"/>
    </source>
</evidence>
<dbReference type="GO" id="GO:0006629">
    <property type="term" value="P:lipid metabolic process"/>
    <property type="evidence" value="ECO:0007669"/>
    <property type="project" value="UniProtKB-ARBA"/>
</dbReference>
<dbReference type="CDD" id="cd11064">
    <property type="entry name" value="CYP86A"/>
    <property type="match status" value="1"/>
</dbReference>
<comment type="caution">
    <text evidence="10">The sequence shown here is derived from an EMBL/GenBank/DDBJ whole genome shotgun (WGS) entry which is preliminary data.</text>
</comment>
<evidence type="ECO:0008006" key="12">
    <source>
        <dbReference type="Google" id="ProtNLM"/>
    </source>
</evidence>
<feature type="binding site" description="axial binding residue" evidence="8">
    <location>
        <position position="471"/>
    </location>
    <ligand>
        <name>heme</name>
        <dbReference type="ChEBI" id="CHEBI:30413"/>
    </ligand>
    <ligandPart>
        <name>Fe</name>
        <dbReference type="ChEBI" id="CHEBI:18248"/>
    </ligandPart>
</feature>
<dbReference type="PRINTS" id="PR00463">
    <property type="entry name" value="EP450I"/>
</dbReference>
<evidence type="ECO:0000256" key="6">
    <source>
        <dbReference type="ARBA" id="ARBA00023004"/>
    </source>
</evidence>
<evidence type="ECO:0000256" key="8">
    <source>
        <dbReference type="PIRSR" id="PIRSR602401-1"/>
    </source>
</evidence>
<dbReference type="PRINTS" id="PR00385">
    <property type="entry name" value="P450"/>
</dbReference>
<dbReference type="GO" id="GO:0020037">
    <property type="term" value="F:heme binding"/>
    <property type="evidence" value="ECO:0007669"/>
    <property type="project" value="InterPro"/>
</dbReference>
<evidence type="ECO:0000256" key="4">
    <source>
        <dbReference type="ARBA" id="ARBA00022723"/>
    </source>
</evidence>
<dbReference type="PANTHER" id="PTHR24296">
    <property type="entry name" value="CYTOCHROME P450"/>
    <property type="match status" value="1"/>
</dbReference>
<dbReference type="InterPro" id="IPR002401">
    <property type="entry name" value="Cyt_P450_E_grp-I"/>
</dbReference>
<keyword evidence="3 8" id="KW-0349">Heme</keyword>
<dbReference type="InterPro" id="IPR017972">
    <property type="entry name" value="Cyt_P450_CS"/>
</dbReference>
<dbReference type="Gene3D" id="1.10.630.10">
    <property type="entry name" value="Cytochrome P450"/>
    <property type="match status" value="1"/>
</dbReference>
<evidence type="ECO:0000256" key="3">
    <source>
        <dbReference type="ARBA" id="ARBA00022617"/>
    </source>
</evidence>
<dbReference type="Pfam" id="PF00067">
    <property type="entry name" value="p450"/>
    <property type="match status" value="1"/>
</dbReference>
<evidence type="ECO:0000256" key="5">
    <source>
        <dbReference type="ARBA" id="ARBA00023002"/>
    </source>
</evidence>
<comment type="cofactor">
    <cofactor evidence="1 8">
        <name>heme</name>
        <dbReference type="ChEBI" id="CHEBI:30413"/>
    </cofactor>
</comment>
<name>A0AAV0NHE9_9ROSI</name>
<dbReference type="InterPro" id="IPR001128">
    <property type="entry name" value="Cyt_P450"/>
</dbReference>
<proteinExistence type="inferred from homology"/>
<dbReference type="EMBL" id="CAMGYJ010000008">
    <property type="protein sequence ID" value="CAI0457838.1"/>
    <property type="molecule type" value="Genomic_DNA"/>
</dbReference>
<dbReference type="InterPro" id="IPR036396">
    <property type="entry name" value="Cyt_P450_sf"/>
</dbReference>
<reference evidence="10" key="1">
    <citation type="submission" date="2022-08" db="EMBL/GenBank/DDBJ databases">
        <authorList>
            <person name="Gutierrez-Valencia J."/>
        </authorList>
    </citation>
    <scope>NUCLEOTIDE SEQUENCE</scope>
</reference>
<sequence length="525" mass="60327">MEQMMMSTCINIIVAAASFLILWQIYRSRRNRTWAAPHGCTNWPVVGMLPSLICHASDFHDRYLTATLRRHGGTVELKGPWFSGMDSIVTSDPANVRHIQSGNFGNYPKGPVMKEVFEPFGDGIFTVDFESWVLQRKKLHLLIKNNRYKLLMEKATHAKLEYGMFQILDHLAENGDESDLQDIFQRFTFDAICIIVMGLDPRSLNIDFHDAPLAKAFDDIGKGIFRRHVIPKIAWKLQKWLRMGTEKQLSIAMQRFDDFLYSFISSRRKQIIAKRMDDEVEETVDDDLLTAHIKGEIMDKNDGVLVLTEDKFLRDMVLNLLGAGRSTIASTLVWLFWSLTNNPHVESKILAELNSNPPTLEKIHGDHRLYNEEEVNCLTYLHAAIMETLRLYPPLPINHKWAMEADLLPSGHHVRPKTRVFFSAYAMARMEDVWGPDCNEFKPERWITEKGEIQLVPSHRFATFNGGPRSCLGKEVSLIQLKIVAAAILWRYKIWVVDGHPVSVAMSTMLNMKHGLRVWISHRST</sequence>
<evidence type="ECO:0000256" key="7">
    <source>
        <dbReference type="ARBA" id="ARBA00023033"/>
    </source>
</evidence>
<gene>
    <name evidence="10" type="ORF">LITE_LOCUS33287</name>
</gene>
<comment type="similarity">
    <text evidence="2 9">Belongs to the cytochrome P450 family.</text>
</comment>
<dbReference type="SUPFAM" id="SSF48264">
    <property type="entry name" value="Cytochrome P450"/>
    <property type="match status" value="1"/>
</dbReference>
<evidence type="ECO:0000256" key="2">
    <source>
        <dbReference type="ARBA" id="ARBA00010617"/>
    </source>
</evidence>
<dbReference type="GO" id="GO:0004497">
    <property type="term" value="F:monooxygenase activity"/>
    <property type="evidence" value="ECO:0007669"/>
    <property type="project" value="UniProtKB-KW"/>
</dbReference>
<keyword evidence="5 9" id="KW-0560">Oxidoreductase</keyword>
<keyword evidence="4 8" id="KW-0479">Metal-binding</keyword>
<dbReference type="AlphaFoldDB" id="A0AAV0NHE9"/>
<keyword evidence="11" id="KW-1185">Reference proteome</keyword>
<protein>
    <recommendedName>
        <fullName evidence="12">Cytochrome P450</fullName>
    </recommendedName>
</protein>
<organism evidence="10 11">
    <name type="scientific">Linum tenue</name>
    <dbReference type="NCBI Taxonomy" id="586396"/>
    <lineage>
        <taxon>Eukaryota</taxon>
        <taxon>Viridiplantae</taxon>
        <taxon>Streptophyta</taxon>
        <taxon>Embryophyta</taxon>
        <taxon>Tracheophyta</taxon>
        <taxon>Spermatophyta</taxon>
        <taxon>Magnoliopsida</taxon>
        <taxon>eudicotyledons</taxon>
        <taxon>Gunneridae</taxon>
        <taxon>Pentapetalae</taxon>
        <taxon>rosids</taxon>
        <taxon>fabids</taxon>
        <taxon>Malpighiales</taxon>
        <taxon>Linaceae</taxon>
        <taxon>Linum</taxon>
    </lineage>
</organism>
<dbReference type="PROSITE" id="PS00086">
    <property type="entry name" value="CYTOCHROME_P450"/>
    <property type="match status" value="1"/>
</dbReference>
<accession>A0AAV0NHE9</accession>
<dbReference type="GO" id="GO:0016705">
    <property type="term" value="F:oxidoreductase activity, acting on paired donors, with incorporation or reduction of molecular oxygen"/>
    <property type="evidence" value="ECO:0007669"/>
    <property type="project" value="InterPro"/>
</dbReference>
<evidence type="ECO:0000256" key="1">
    <source>
        <dbReference type="ARBA" id="ARBA00001971"/>
    </source>
</evidence>
<evidence type="ECO:0000313" key="11">
    <source>
        <dbReference type="Proteomes" id="UP001154282"/>
    </source>
</evidence>
<keyword evidence="7 9" id="KW-0503">Monooxygenase</keyword>
<keyword evidence="6 8" id="KW-0408">Iron</keyword>
<dbReference type="Proteomes" id="UP001154282">
    <property type="component" value="Unassembled WGS sequence"/>
</dbReference>